<name>H5SUB0_ACEAU</name>
<feature type="transmembrane region" description="Helical" evidence="6">
    <location>
        <begin position="322"/>
        <end position="341"/>
    </location>
</feature>
<proteinExistence type="predicted"/>
<feature type="transmembrane region" description="Helical" evidence="6">
    <location>
        <begin position="31"/>
        <end position="48"/>
    </location>
</feature>
<evidence type="ECO:0000256" key="2">
    <source>
        <dbReference type="ARBA" id="ARBA00022475"/>
    </source>
</evidence>
<dbReference type="CDD" id="cd06581">
    <property type="entry name" value="TM_PBP1_LivM_like"/>
    <property type="match status" value="1"/>
</dbReference>
<evidence type="ECO:0000256" key="5">
    <source>
        <dbReference type="ARBA" id="ARBA00023136"/>
    </source>
</evidence>
<dbReference type="AlphaFoldDB" id="H5SUB0"/>
<feature type="transmembrane region" description="Helical" evidence="6">
    <location>
        <begin position="54"/>
        <end position="75"/>
    </location>
</feature>
<dbReference type="InterPro" id="IPR001851">
    <property type="entry name" value="ABC_transp_permease"/>
</dbReference>
<feature type="transmembrane region" description="Helical" evidence="6">
    <location>
        <begin position="6"/>
        <end position="24"/>
    </location>
</feature>
<keyword evidence="3 6" id="KW-0812">Transmembrane</keyword>
<evidence type="ECO:0000256" key="4">
    <source>
        <dbReference type="ARBA" id="ARBA00022989"/>
    </source>
</evidence>
<feature type="transmembrane region" description="Helical" evidence="6">
    <location>
        <begin position="82"/>
        <end position="102"/>
    </location>
</feature>
<dbReference type="EMBL" id="AP011803">
    <property type="protein sequence ID" value="BAL60110.1"/>
    <property type="molecule type" value="Genomic_DNA"/>
</dbReference>
<dbReference type="InterPro" id="IPR043428">
    <property type="entry name" value="LivM-like"/>
</dbReference>
<dbReference type="GO" id="GO:0015658">
    <property type="term" value="F:branched-chain amino acid transmembrane transporter activity"/>
    <property type="evidence" value="ECO:0007669"/>
    <property type="project" value="InterPro"/>
</dbReference>
<keyword evidence="2" id="KW-1003">Cell membrane</keyword>
<keyword evidence="5 6" id="KW-0472">Membrane</keyword>
<evidence type="ECO:0000256" key="6">
    <source>
        <dbReference type="SAM" id="Phobius"/>
    </source>
</evidence>
<dbReference type="PANTHER" id="PTHR30482">
    <property type="entry name" value="HIGH-AFFINITY BRANCHED-CHAIN AMINO ACID TRANSPORT SYSTEM PERMEASE"/>
    <property type="match status" value="1"/>
</dbReference>
<evidence type="ECO:0000256" key="3">
    <source>
        <dbReference type="ARBA" id="ARBA00022692"/>
    </source>
</evidence>
<evidence type="ECO:0000313" key="7">
    <source>
        <dbReference type="EMBL" id="BAL60110.1"/>
    </source>
</evidence>
<feature type="transmembrane region" description="Helical" evidence="6">
    <location>
        <begin position="272"/>
        <end position="292"/>
    </location>
</feature>
<reference evidence="7" key="1">
    <citation type="journal article" date="2005" name="Environ. Microbiol.">
        <title>Genetic and functional properties of uncultivated thermophilic crenarchaeotes from a subsurface gold mine as revealed by analysis of genome fragments.</title>
        <authorList>
            <person name="Nunoura T."/>
            <person name="Hirayama H."/>
            <person name="Takami H."/>
            <person name="Oida H."/>
            <person name="Nishi S."/>
            <person name="Shimamura S."/>
            <person name="Suzuki Y."/>
            <person name="Inagaki F."/>
            <person name="Takai K."/>
            <person name="Nealson K.H."/>
            <person name="Horikoshi K."/>
        </authorList>
    </citation>
    <scope>NUCLEOTIDE SEQUENCE</scope>
</reference>
<keyword evidence="4 6" id="KW-1133">Transmembrane helix</keyword>
<protein>
    <submittedName>
        <fullName evidence="7">Branched-chain amino acid transport system permease protein</fullName>
    </submittedName>
</protein>
<evidence type="ECO:0000256" key="1">
    <source>
        <dbReference type="ARBA" id="ARBA00004651"/>
    </source>
</evidence>
<organism evidence="7">
    <name type="scientific">Acetithermum autotrophicum</name>
    <dbReference type="NCBI Taxonomy" id="1446466"/>
    <lineage>
        <taxon>Bacteria</taxon>
        <taxon>Candidatus Bipolaricaulota</taxon>
        <taxon>Candidatus Acetithermum</taxon>
    </lineage>
</organism>
<accession>H5SUB0</accession>
<gene>
    <name evidence="7" type="ORF">HGMM_OP4C746</name>
</gene>
<reference evidence="7" key="2">
    <citation type="journal article" date="2012" name="PLoS ONE">
        <title>A Deeply Branching Thermophilic Bacterium with an Ancient Acetyl-CoA Pathway Dominates a Subsurface Ecosystem.</title>
        <authorList>
            <person name="Takami H."/>
            <person name="Noguchi H."/>
            <person name="Takaki Y."/>
            <person name="Uchiyama I."/>
            <person name="Toyoda A."/>
            <person name="Nishi S."/>
            <person name="Chee G.-J."/>
            <person name="Arai W."/>
            <person name="Nunoura T."/>
            <person name="Itoh T."/>
            <person name="Hattori M."/>
            <person name="Takai K."/>
        </authorList>
    </citation>
    <scope>NUCLEOTIDE SEQUENCE</scope>
</reference>
<feature type="transmembrane region" description="Helical" evidence="6">
    <location>
        <begin position="122"/>
        <end position="146"/>
    </location>
</feature>
<dbReference type="GO" id="GO:0005886">
    <property type="term" value="C:plasma membrane"/>
    <property type="evidence" value="ECO:0007669"/>
    <property type="project" value="UniProtKB-SubCell"/>
</dbReference>
<feature type="transmembrane region" description="Helical" evidence="6">
    <location>
        <begin position="353"/>
        <end position="371"/>
    </location>
</feature>
<feature type="transmembrane region" description="Helical" evidence="6">
    <location>
        <begin position="298"/>
        <end position="315"/>
    </location>
</feature>
<comment type="subcellular location">
    <subcellularLocation>
        <location evidence="1">Cell membrane</location>
        <topology evidence="1">Multi-pass membrane protein</topology>
    </subcellularLocation>
</comment>
<dbReference type="PANTHER" id="PTHR30482:SF10">
    <property type="entry name" value="HIGH-AFFINITY BRANCHED-CHAIN AMINO ACID TRANSPORT PROTEIN BRAE"/>
    <property type="match status" value="1"/>
</dbReference>
<feature type="transmembrane region" description="Helical" evidence="6">
    <location>
        <begin position="219"/>
        <end position="236"/>
    </location>
</feature>
<dbReference type="Pfam" id="PF02653">
    <property type="entry name" value="BPD_transp_2"/>
    <property type="match status" value="1"/>
</dbReference>
<sequence>MELTRIIVSVTFGVLGGWLFSFFGRSSRVRAGLAIVGALLLSATIIVAPREWVAYLLAPAITACLYAVLTLGLNVQWGLTGLFNIGVAAFFAVGAFTSALITKDMPTGLAAEYIKQLFGWGLPFPVGVLGAVIVCGVIALLIGLLTLRLREDYLAIATIGIAESLRLVFQNERWLANGPQPLPGIPKPLFCLVEDPPCAWLPGFVRELLAPLDSRDYDVILLVLLALSLVIIFLLLQRVTRSPWGRVLRAIREDEAAASAFGKNVFAFKVQAFVLGACVMGIGGALFTASVSTIDFGLFHPMSYTFMVWVMLMAGGSGNHKGAVFGAFAIWAIWMGTTFLSDALVPFQFKTQVFYVRYLLVGVLLLAILLFRPQGILPEEKGQQ</sequence>